<evidence type="ECO:0000313" key="1">
    <source>
        <dbReference type="EMBL" id="KAJ9093778.1"/>
    </source>
</evidence>
<dbReference type="Proteomes" id="UP001241377">
    <property type="component" value="Unassembled WGS sequence"/>
</dbReference>
<accession>A0ACC2V3T9</accession>
<protein>
    <submittedName>
        <fullName evidence="1">Uncharacterized protein</fullName>
    </submittedName>
</protein>
<comment type="caution">
    <text evidence="1">The sequence shown here is derived from an EMBL/GenBank/DDBJ whole genome shotgun (WGS) entry which is preliminary data.</text>
</comment>
<evidence type="ECO:0000313" key="2">
    <source>
        <dbReference type="Proteomes" id="UP001241377"/>
    </source>
</evidence>
<dbReference type="EMBL" id="JASBWR010000119">
    <property type="protein sequence ID" value="KAJ9093778.1"/>
    <property type="molecule type" value="Genomic_DNA"/>
</dbReference>
<keyword evidence="2" id="KW-1185">Reference proteome</keyword>
<name>A0ACC2V3T9_9TREE</name>
<gene>
    <name evidence="1" type="ORF">QFC19_008221</name>
</gene>
<organism evidence="1 2">
    <name type="scientific">Naganishia cerealis</name>
    <dbReference type="NCBI Taxonomy" id="610337"/>
    <lineage>
        <taxon>Eukaryota</taxon>
        <taxon>Fungi</taxon>
        <taxon>Dikarya</taxon>
        <taxon>Basidiomycota</taxon>
        <taxon>Agaricomycotina</taxon>
        <taxon>Tremellomycetes</taxon>
        <taxon>Filobasidiales</taxon>
        <taxon>Filobasidiaceae</taxon>
        <taxon>Naganishia</taxon>
    </lineage>
</organism>
<sequence>MFAPRLLLFACAVLPRLHAARGDTWCNQYLCLAATRTADHVTYTVAARTTAVEGWLAVGTGHRMGGSKMWLVYPSAGAGTGGNCVLSERDGIGHTAPVPTEQPVAVLLPREHVALEEAWGCAFTVPTAKLEYFNSDDDAVTSAAAKPGMDMLWAYSSRPPTFASVVNESKAGIRMHEAFGTFVIRFDDDAQEATGGHEAGADKPGNAPAKALPNGEADEAKAERRKRMIQAHAVLMVRPPARLFLVPAGRR</sequence>
<reference evidence="1" key="1">
    <citation type="submission" date="2023-04" db="EMBL/GenBank/DDBJ databases">
        <title>Draft Genome sequencing of Naganishia species isolated from polar environments using Oxford Nanopore Technology.</title>
        <authorList>
            <person name="Leo P."/>
            <person name="Venkateswaran K."/>
        </authorList>
    </citation>
    <scope>NUCLEOTIDE SEQUENCE</scope>
    <source>
        <strain evidence="1">MNA-CCFEE 5261</strain>
    </source>
</reference>
<proteinExistence type="predicted"/>